<organism evidence="9">
    <name type="scientific">Toxoplasma gondii</name>
    <dbReference type="NCBI Taxonomy" id="5811"/>
    <lineage>
        <taxon>Eukaryota</taxon>
        <taxon>Sar</taxon>
        <taxon>Alveolata</taxon>
        <taxon>Apicomplexa</taxon>
        <taxon>Conoidasida</taxon>
        <taxon>Coccidia</taxon>
        <taxon>Eucoccidiorida</taxon>
        <taxon>Eimeriorina</taxon>
        <taxon>Sarcocystidae</taxon>
        <taxon>Toxoplasma</taxon>
    </lineage>
</organism>
<feature type="signal peptide" evidence="7">
    <location>
        <begin position="1"/>
        <end position="18"/>
    </location>
</feature>
<dbReference type="Pfam" id="PF00026">
    <property type="entry name" value="Asp"/>
    <property type="match status" value="2"/>
</dbReference>
<dbReference type="VEuPathDB" id="ToxoDB:TGRH88_021550"/>
<dbReference type="MEROPS" id="A01.058"/>
<keyword evidence="4" id="KW-0378">Hydrolase</keyword>
<dbReference type="VEuPathDB" id="ToxoDB:TGPRC2_209620"/>
<evidence type="ECO:0000256" key="7">
    <source>
        <dbReference type="SAM" id="SignalP"/>
    </source>
</evidence>
<dbReference type="AlphaFoldDB" id="A0MQA2"/>
<dbReference type="PANTHER" id="PTHR47966:SF51">
    <property type="entry name" value="BETA-SITE APP-CLEAVING ENZYME, ISOFORM A-RELATED"/>
    <property type="match status" value="1"/>
</dbReference>
<protein>
    <submittedName>
        <fullName evidence="9">Aspartic protease 4</fullName>
    </submittedName>
</protein>
<dbReference type="HOGENOM" id="CLU_013253_3_0_1"/>
<dbReference type="InterPro" id="IPR033121">
    <property type="entry name" value="PEPTIDASE_A1"/>
</dbReference>
<dbReference type="VEuPathDB" id="ToxoDB:TGFOU_209620"/>
<dbReference type="InterPro" id="IPR021109">
    <property type="entry name" value="Peptidase_aspartic_dom_sf"/>
</dbReference>
<dbReference type="InterPro" id="IPR001461">
    <property type="entry name" value="Aspartic_peptidase_A1"/>
</dbReference>
<proteinExistence type="evidence at transcript level"/>
<feature type="disulfide bond" evidence="6">
    <location>
        <begin position="100"/>
        <end position="105"/>
    </location>
</feature>
<dbReference type="VEuPathDB" id="ToxoDB:TGMAS_209620"/>
<keyword evidence="3" id="KW-0064">Aspartyl protease</keyword>
<evidence type="ECO:0000259" key="8">
    <source>
        <dbReference type="PROSITE" id="PS51767"/>
    </source>
</evidence>
<dbReference type="GO" id="GO:0004190">
    <property type="term" value="F:aspartic-type endopeptidase activity"/>
    <property type="evidence" value="ECO:0007669"/>
    <property type="project" value="UniProtKB-KW"/>
</dbReference>
<dbReference type="PROSITE" id="PS51767">
    <property type="entry name" value="PEPTIDASE_A1"/>
    <property type="match status" value="1"/>
</dbReference>
<feature type="domain" description="Peptidase A1" evidence="8">
    <location>
        <begin position="69"/>
        <end position="430"/>
    </location>
</feature>
<name>A0MQA2_TOXGO</name>
<dbReference type="VEuPathDB" id="ToxoDB:TGP89_209620"/>
<comment type="similarity">
    <text evidence="1">Belongs to the peptidase A1 family.</text>
</comment>
<evidence type="ECO:0000313" key="9">
    <source>
        <dbReference type="EMBL" id="ABK31935.1"/>
    </source>
</evidence>
<evidence type="ECO:0000256" key="2">
    <source>
        <dbReference type="ARBA" id="ARBA00022670"/>
    </source>
</evidence>
<dbReference type="VEuPathDB" id="ToxoDB:TGCAST_209620"/>
<keyword evidence="7" id="KW-0732">Signal</keyword>
<sequence>MMRLSTVLSVTLFPLLWAVLTYESSWSVASPTAPGELAEAKLLPLIKRHDVPHTRVLLVSLQNHRNTQYFGKISVGNPPQSFNVVFDTGSHHFWIPSNECQASSCRAHSRFDGSRSSSFRHHSNNGWNECVTVTFGTGRVVYRKALEAIRIGDAAYVRSILARSLVSGDPRIFRIPSQAVGLVVDQTDEPFVDLPFDGIVGLGEYFVVYTGMCLSRSSCLAGSYERSGQKDLLDNLKTERVIADKIFAVYLSRRRVMGGVISFGGFDPRFVQQGKNIQWFATLPQEGWAIPLIDFKVDGVRLHLCFDSAESRCVAVLDTGTSSIGGPKADIHQVLTALGAAPSCERRVDMRHLTVILEQGTPGQEIEFELTPADYLVENLKPSDDYTSCPAAFMPLELKQHPVRIFILGEVFIRRFYTIFDRENQRIGEHRRRHKQVLVWRLSLLLLHRHC</sequence>
<reference evidence="9" key="1">
    <citation type="submission" date="2006-09" db="EMBL/GenBank/DDBJ databases">
        <title>Characterization of a family of aspartic proteases and identification of a novel compartment of the secretory pathway in Toxoplasma gondii.</title>
        <authorList>
            <person name="Shea M.W."/>
            <person name="Jakle U."/>
            <person name="Berry C."/>
            <person name="Joiner K."/>
            <person name="Soldati D."/>
        </authorList>
    </citation>
    <scope>NUCLEOTIDE SEQUENCE</scope>
</reference>
<gene>
    <name evidence="9" type="primary">ASP4</name>
</gene>
<dbReference type="SUPFAM" id="SSF50630">
    <property type="entry name" value="Acid proteases"/>
    <property type="match status" value="1"/>
</dbReference>
<feature type="active site" evidence="5">
    <location>
        <position position="318"/>
    </location>
</feature>
<dbReference type="GO" id="GO:0006508">
    <property type="term" value="P:proteolysis"/>
    <property type="evidence" value="ECO:0007669"/>
    <property type="project" value="UniProtKB-KW"/>
</dbReference>
<dbReference type="InterPro" id="IPR034164">
    <property type="entry name" value="Pepsin-like_dom"/>
</dbReference>
<evidence type="ECO:0000256" key="6">
    <source>
        <dbReference type="PIRSR" id="PIRSR601461-2"/>
    </source>
</evidence>
<keyword evidence="2 9" id="KW-0645">Protease</keyword>
<dbReference type="VEuPathDB" id="ToxoDB:TGVAND_209620"/>
<dbReference type="Gene3D" id="2.40.70.10">
    <property type="entry name" value="Acid Proteases"/>
    <property type="match status" value="2"/>
</dbReference>
<evidence type="ECO:0000256" key="4">
    <source>
        <dbReference type="ARBA" id="ARBA00022801"/>
    </source>
</evidence>
<evidence type="ECO:0000256" key="5">
    <source>
        <dbReference type="PIRSR" id="PIRSR601461-1"/>
    </source>
</evidence>
<feature type="active site" evidence="5">
    <location>
        <position position="87"/>
    </location>
</feature>
<dbReference type="VEuPathDB" id="ToxoDB:TGVEG_209620"/>
<dbReference type="VEuPathDB" id="ToxoDB:TGCOUG_209620"/>
<dbReference type="VEuPathDB" id="ToxoDB:TGDOM2_209620"/>
<accession>A0MQA2</accession>
<dbReference type="EMBL" id="EF031149">
    <property type="protein sequence ID" value="ABK31935.1"/>
    <property type="molecule type" value="mRNA"/>
</dbReference>
<keyword evidence="6" id="KW-1015">Disulfide bond</keyword>
<dbReference type="CDD" id="cd05471">
    <property type="entry name" value="pepsin_like"/>
    <property type="match status" value="1"/>
</dbReference>
<dbReference type="VEuPathDB" id="ToxoDB:TGARI_209620"/>
<feature type="chain" id="PRO_5002627447" evidence="7">
    <location>
        <begin position="19"/>
        <end position="451"/>
    </location>
</feature>
<evidence type="ECO:0000256" key="3">
    <source>
        <dbReference type="ARBA" id="ARBA00022750"/>
    </source>
</evidence>
<dbReference type="VEuPathDB" id="ToxoDB:TGME49_209620"/>
<dbReference type="PRINTS" id="PR00792">
    <property type="entry name" value="PEPSIN"/>
</dbReference>
<dbReference type="VEuPathDB" id="ToxoDB:TGRUB_209620"/>
<dbReference type="VEuPathDB" id="ToxoDB:TGGT1_209620"/>
<dbReference type="PANTHER" id="PTHR47966">
    <property type="entry name" value="BETA-SITE APP-CLEAVING ENZYME, ISOFORM A-RELATED"/>
    <property type="match status" value="1"/>
</dbReference>
<evidence type="ECO:0000256" key="1">
    <source>
        <dbReference type="ARBA" id="ARBA00007447"/>
    </source>
</evidence>